<evidence type="ECO:0000313" key="2">
    <source>
        <dbReference type="EMBL" id="MBJ7598360.1"/>
    </source>
</evidence>
<organism evidence="2 3">
    <name type="scientific">Candidatus Nephthysia bennettiae</name>
    <dbReference type="NCBI Taxonomy" id="3127016"/>
    <lineage>
        <taxon>Bacteria</taxon>
        <taxon>Bacillati</taxon>
        <taxon>Candidatus Dormiibacterota</taxon>
        <taxon>Candidatus Dormibacteria</taxon>
        <taxon>Candidatus Dormibacterales</taxon>
        <taxon>Candidatus Dormibacteraceae</taxon>
        <taxon>Candidatus Nephthysia</taxon>
    </lineage>
</organism>
<dbReference type="Proteomes" id="UP000612893">
    <property type="component" value="Unassembled WGS sequence"/>
</dbReference>
<evidence type="ECO:0000256" key="1">
    <source>
        <dbReference type="SAM" id="MobiDB-lite"/>
    </source>
</evidence>
<feature type="compositionally biased region" description="Low complexity" evidence="1">
    <location>
        <begin position="37"/>
        <end position="65"/>
    </location>
</feature>
<proteinExistence type="predicted"/>
<protein>
    <recommendedName>
        <fullName evidence="4">Lipoprotein</fullName>
    </recommendedName>
</protein>
<name>A0A934K4N0_9BACT</name>
<comment type="caution">
    <text evidence="2">The sequence shown here is derived from an EMBL/GenBank/DDBJ whole genome shotgun (WGS) entry which is preliminary data.</text>
</comment>
<feature type="compositionally biased region" description="Pro residues" evidence="1">
    <location>
        <begin position="66"/>
        <end position="75"/>
    </location>
</feature>
<gene>
    <name evidence="2" type="ORF">JF922_09785</name>
</gene>
<dbReference type="AlphaFoldDB" id="A0A934K4N0"/>
<sequence length="194" mass="19029">MTSARLAGASRLLAASGLLLGLTGGCSVGPLGESGRAAPGTSPATASPSPSALPATSAGPASSDPLRPPSTPTPGPAVASDLLFTGKLSGRVQNAQPLGSCGRGPVGFAVALHFTLGGAPYVLSLDVLDYRGPGRYDIPPERVSIRSDVQSGTPAFLPATSGTVEVAAGETSGKLDAQLGGDGASHLQGSWACR</sequence>
<evidence type="ECO:0000313" key="3">
    <source>
        <dbReference type="Proteomes" id="UP000612893"/>
    </source>
</evidence>
<dbReference type="PROSITE" id="PS51257">
    <property type="entry name" value="PROKAR_LIPOPROTEIN"/>
    <property type="match status" value="1"/>
</dbReference>
<dbReference type="RefSeq" id="WP_338201292.1">
    <property type="nucleotide sequence ID" value="NZ_JAEKNR010000105.1"/>
</dbReference>
<accession>A0A934K4N0</accession>
<dbReference type="EMBL" id="JAEKNR010000105">
    <property type="protein sequence ID" value="MBJ7598360.1"/>
    <property type="molecule type" value="Genomic_DNA"/>
</dbReference>
<reference evidence="2" key="1">
    <citation type="submission" date="2020-10" db="EMBL/GenBank/DDBJ databases">
        <title>Ca. Dormibacterota MAGs.</title>
        <authorList>
            <person name="Montgomery K."/>
        </authorList>
    </citation>
    <scope>NUCLEOTIDE SEQUENCE [LARGE SCALE GENOMIC DNA]</scope>
    <source>
        <strain evidence="2">SC8812_S17_10</strain>
    </source>
</reference>
<evidence type="ECO:0008006" key="4">
    <source>
        <dbReference type="Google" id="ProtNLM"/>
    </source>
</evidence>
<keyword evidence="3" id="KW-1185">Reference proteome</keyword>
<feature type="region of interest" description="Disordered" evidence="1">
    <location>
        <begin position="33"/>
        <end position="80"/>
    </location>
</feature>